<evidence type="ECO:0000256" key="3">
    <source>
        <dbReference type="PROSITE-ProRule" id="PRU00169"/>
    </source>
</evidence>
<evidence type="ECO:0000313" key="7">
    <source>
        <dbReference type="Proteomes" id="UP000590740"/>
    </source>
</evidence>
<feature type="domain" description="Response regulatory" evidence="5">
    <location>
        <begin position="3"/>
        <end position="119"/>
    </location>
</feature>
<evidence type="ECO:0000259" key="4">
    <source>
        <dbReference type="PROSITE" id="PS50043"/>
    </source>
</evidence>
<dbReference type="GO" id="GO:0000160">
    <property type="term" value="P:phosphorelay signal transduction system"/>
    <property type="evidence" value="ECO:0007669"/>
    <property type="project" value="InterPro"/>
</dbReference>
<protein>
    <submittedName>
        <fullName evidence="6">DNA-binding NarL/FixJ family response regulator</fullName>
    </submittedName>
</protein>
<organism evidence="6 7">
    <name type="scientific">Prosthecobacter vanneervenii</name>
    <dbReference type="NCBI Taxonomy" id="48466"/>
    <lineage>
        <taxon>Bacteria</taxon>
        <taxon>Pseudomonadati</taxon>
        <taxon>Verrucomicrobiota</taxon>
        <taxon>Verrucomicrobiia</taxon>
        <taxon>Verrucomicrobiales</taxon>
        <taxon>Verrucomicrobiaceae</taxon>
        <taxon>Prosthecobacter</taxon>
    </lineage>
</organism>
<evidence type="ECO:0000256" key="1">
    <source>
        <dbReference type="ARBA" id="ARBA00022553"/>
    </source>
</evidence>
<dbReference type="RefSeq" id="WP_184338920.1">
    <property type="nucleotide sequence ID" value="NZ_JACHIG010000002.1"/>
</dbReference>
<dbReference type="CDD" id="cd06170">
    <property type="entry name" value="LuxR_C_like"/>
    <property type="match status" value="1"/>
</dbReference>
<dbReference type="InterPro" id="IPR011006">
    <property type="entry name" value="CheY-like_superfamily"/>
</dbReference>
<dbReference type="Pfam" id="PF00072">
    <property type="entry name" value="Response_reg"/>
    <property type="match status" value="1"/>
</dbReference>
<dbReference type="GO" id="GO:0003677">
    <property type="term" value="F:DNA binding"/>
    <property type="evidence" value="ECO:0007669"/>
    <property type="project" value="UniProtKB-KW"/>
</dbReference>
<dbReference type="PROSITE" id="PS50043">
    <property type="entry name" value="HTH_LUXR_2"/>
    <property type="match status" value="1"/>
</dbReference>
<dbReference type="SUPFAM" id="SSF46894">
    <property type="entry name" value="C-terminal effector domain of the bipartite response regulators"/>
    <property type="match status" value="1"/>
</dbReference>
<dbReference type="Gene3D" id="3.40.50.2300">
    <property type="match status" value="1"/>
</dbReference>
<comment type="caution">
    <text evidence="6">The sequence shown here is derived from an EMBL/GenBank/DDBJ whole genome shotgun (WGS) entry which is preliminary data.</text>
</comment>
<proteinExistence type="predicted"/>
<dbReference type="InterPro" id="IPR016032">
    <property type="entry name" value="Sig_transdc_resp-reg_C-effctor"/>
</dbReference>
<dbReference type="GO" id="GO:0006355">
    <property type="term" value="P:regulation of DNA-templated transcription"/>
    <property type="evidence" value="ECO:0007669"/>
    <property type="project" value="InterPro"/>
</dbReference>
<evidence type="ECO:0000259" key="5">
    <source>
        <dbReference type="PROSITE" id="PS50110"/>
    </source>
</evidence>
<feature type="domain" description="HTH luxR-type" evidence="4">
    <location>
        <begin position="135"/>
        <end position="200"/>
    </location>
</feature>
<dbReference type="InterPro" id="IPR000792">
    <property type="entry name" value="Tscrpt_reg_LuxR_C"/>
</dbReference>
<dbReference type="PROSITE" id="PS50110">
    <property type="entry name" value="RESPONSE_REGULATORY"/>
    <property type="match status" value="1"/>
</dbReference>
<dbReference type="PROSITE" id="PS00622">
    <property type="entry name" value="HTH_LUXR_1"/>
    <property type="match status" value="1"/>
</dbReference>
<dbReference type="InterPro" id="IPR001789">
    <property type="entry name" value="Sig_transdc_resp-reg_receiver"/>
</dbReference>
<dbReference type="CDD" id="cd17535">
    <property type="entry name" value="REC_NarL-like"/>
    <property type="match status" value="1"/>
</dbReference>
<dbReference type="SMART" id="SM00421">
    <property type="entry name" value="HTH_LUXR"/>
    <property type="match status" value="1"/>
</dbReference>
<dbReference type="Proteomes" id="UP000590740">
    <property type="component" value="Unassembled WGS sequence"/>
</dbReference>
<reference evidence="6 7" key="1">
    <citation type="submission" date="2020-08" db="EMBL/GenBank/DDBJ databases">
        <title>Genomic Encyclopedia of Type Strains, Phase IV (KMG-IV): sequencing the most valuable type-strain genomes for metagenomic binning, comparative biology and taxonomic classification.</title>
        <authorList>
            <person name="Goeker M."/>
        </authorList>
    </citation>
    <scope>NUCLEOTIDE SEQUENCE [LARGE SCALE GENOMIC DNA]</scope>
    <source>
        <strain evidence="6 7">DSM 12252</strain>
    </source>
</reference>
<dbReference type="PRINTS" id="PR00038">
    <property type="entry name" value="HTHLUXR"/>
</dbReference>
<dbReference type="EMBL" id="JACHIG010000002">
    <property type="protein sequence ID" value="MBB5031999.1"/>
    <property type="molecule type" value="Genomic_DNA"/>
</dbReference>
<dbReference type="PANTHER" id="PTHR43214">
    <property type="entry name" value="TWO-COMPONENT RESPONSE REGULATOR"/>
    <property type="match status" value="1"/>
</dbReference>
<dbReference type="AlphaFoldDB" id="A0A7W8DJC8"/>
<evidence type="ECO:0000256" key="2">
    <source>
        <dbReference type="ARBA" id="ARBA00023125"/>
    </source>
</evidence>
<sequence length="204" mass="22193">MISLLLIDDHFVVRSGLVASLELEDDLKVVGETDRGEEASALYAKKQPDVVLMDLQLPGIGGIEATAALLRDHASARVLVFSTFARDDEIQAALKAGALGYLQKSSSREALLTAIRTVAKGERSLPPDIAQRLKDRLAEPEITPREREILALVTQGRANKEIAAILGIGEDTVKQHVSRILMKLKVNDRAQATAEAIRRGLVRV</sequence>
<dbReference type="InterPro" id="IPR039420">
    <property type="entry name" value="WalR-like"/>
</dbReference>
<keyword evidence="1 3" id="KW-0597">Phosphoprotein</keyword>
<accession>A0A7W8DJC8</accession>
<dbReference type="InterPro" id="IPR058245">
    <property type="entry name" value="NreC/VraR/RcsB-like_REC"/>
</dbReference>
<feature type="modified residue" description="4-aspartylphosphate" evidence="3">
    <location>
        <position position="54"/>
    </location>
</feature>
<dbReference type="PANTHER" id="PTHR43214:SF43">
    <property type="entry name" value="TWO-COMPONENT RESPONSE REGULATOR"/>
    <property type="match status" value="1"/>
</dbReference>
<evidence type="ECO:0000313" key="6">
    <source>
        <dbReference type="EMBL" id="MBB5031999.1"/>
    </source>
</evidence>
<gene>
    <name evidence="6" type="ORF">HNQ65_001567</name>
</gene>
<keyword evidence="2 6" id="KW-0238">DNA-binding</keyword>
<dbReference type="SMART" id="SM00448">
    <property type="entry name" value="REC"/>
    <property type="match status" value="1"/>
</dbReference>
<keyword evidence="7" id="KW-1185">Reference proteome</keyword>
<dbReference type="Pfam" id="PF00196">
    <property type="entry name" value="GerE"/>
    <property type="match status" value="1"/>
</dbReference>
<name>A0A7W8DJC8_9BACT</name>
<dbReference type="SUPFAM" id="SSF52172">
    <property type="entry name" value="CheY-like"/>
    <property type="match status" value="1"/>
</dbReference>